<proteinExistence type="predicted"/>
<dbReference type="InterPro" id="IPR029058">
    <property type="entry name" value="AB_hydrolase_fold"/>
</dbReference>
<protein>
    <submittedName>
        <fullName evidence="3">Uncharacterized protein</fullName>
    </submittedName>
</protein>
<comment type="caution">
    <text evidence="3">The sequence shown here is derived from an EMBL/GenBank/DDBJ whole genome shotgun (WGS) entry which is preliminary data.</text>
</comment>
<keyword evidence="4" id="KW-1185">Reference proteome</keyword>
<feature type="non-terminal residue" evidence="3">
    <location>
        <position position="508"/>
    </location>
</feature>
<evidence type="ECO:0000259" key="1">
    <source>
        <dbReference type="Pfam" id="PF04775"/>
    </source>
</evidence>
<dbReference type="PANTHER" id="PTHR10824:SF4">
    <property type="entry name" value="ACYL-COENZYME A THIOESTERASE 1-LIKE"/>
    <property type="match status" value="1"/>
</dbReference>
<evidence type="ECO:0000313" key="3">
    <source>
        <dbReference type="EMBL" id="CAL4116917.1"/>
    </source>
</evidence>
<dbReference type="InterPro" id="IPR014940">
    <property type="entry name" value="BAAT_C"/>
</dbReference>
<dbReference type="Proteomes" id="UP001497623">
    <property type="component" value="Unassembled WGS sequence"/>
</dbReference>
<dbReference type="InterPro" id="IPR042490">
    <property type="entry name" value="Thio_Ohase/BAAT_N"/>
</dbReference>
<dbReference type="EMBL" id="CAXKWB010016716">
    <property type="protein sequence ID" value="CAL4116917.1"/>
    <property type="molecule type" value="Genomic_DNA"/>
</dbReference>
<reference evidence="3 4" key="1">
    <citation type="submission" date="2024-05" db="EMBL/GenBank/DDBJ databases">
        <authorList>
            <person name="Wallberg A."/>
        </authorList>
    </citation>
    <scope>NUCLEOTIDE SEQUENCE [LARGE SCALE GENOMIC DNA]</scope>
</reference>
<dbReference type="GO" id="GO:0006637">
    <property type="term" value="P:acyl-CoA metabolic process"/>
    <property type="evidence" value="ECO:0007669"/>
    <property type="project" value="TreeGrafter"/>
</dbReference>
<sequence>LWVRDDVIIASAHCPVALAHVTASRKLLGICVAEFVRMSWLLSSRGSVTGNGGNLATRVASWMITSHNMSNHAKGVMPAVPSRHRRQYVEHANDVLCTHSPGPPISMIVTIKNGKFVSIIMKRGFRADNNGCVDVSNSESLGGSYNGLFPMGLIGCLKPAPHEYKYTRFFKRDVEKPNIVDVSVYSEHLDDTALYSENVDAPLASLTHQRHYMAPGVQKIPVRYGKVRGSLFLPPGPGPFPGVVDMFGTAGGLLEYRSAQLASRGFASLALAFFAYEDLPKALEEFDLDYFREAVDFLLRHEKIISDGIGVIGTSKGGDLALCMATFIPEIRACVAINGSNACIGANFRAGHELIPSLPYFDISKVRMHDDGIMETISSVPDSRLHPESVIPIERSNSAFLFLVGVDDRDLNSEFLAQEAFRRLKHNNYPNSYEVSSYPGTGHLLEPPYSAHCVASFQHSFMCPILWGGTAKHHCRGQEQAWLKMRHFLWKNLIEDRCTTDQKLQSML</sequence>
<dbReference type="Gene3D" id="2.60.40.2240">
    <property type="entry name" value="Acyl-CoA thioester hydrolase/BAAT N-terminal domain"/>
    <property type="match status" value="1"/>
</dbReference>
<feature type="non-terminal residue" evidence="3">
    <location>
        <position position="1"/>
    </location>
</feature>
<gene>
    <name evidence="3" type="ORF">MNOR_LOCUS21074</name>
</gene>
<dbReference type="AlphaFoldDB" id="A0AAV2R849"/>
<feature type="domain" description="Acyl-CoA thioester hydrolase/bile acid-CoA amino acid N-acetyltransferase" evidence="1">
    <location>
        <begin position="125"/>
        <end position="223"/>
    </location>
</feature>
<dbReference type="GO" id="GO:0006631">
    <property type="term" value="P:fatty acid metabolic process"/>
    <property type="evidence" value="ECO:0007669"/>
    <property type="project" value="TreeGrafter"/>
</dbReference>
<evidence type="ECO:0000259" key="2">
    <source>
        <dbReference type="Pfam" id="PF08840"/>
    </source>
</evidence>
<dbReference type="InterPro" id="IPR006862">
    <property type="entry name" value="Thio_Ohase/aa_AcTrfase"/>
</dbReference>
<dbReference type="FunFam" id="3.40.50.1820:FF:000024">
    <property type="entry name" value="acyl-coenzyme A thioesterase 4"/>
    <property type="match status" value="1"/>
</dbReference>
<dbReference type="Pfam" id="PF04775">
    <property type="entry name" value="Bile_Hydr_Trans"/>
    <property type="match status" value="1"/>
</dbReference>
<organism evidence="3 4">
    <name type="scientific">Meganyctiphanes norvegica</name>
    <name type="common">Northern krill</name>
    <name type="synonym">Thysanopoda norvegica</name>
    <dbReference type="NCBI Taxonomy" id="48144"/>
    <lineage>
        <taxon>Eukaryota</taxon>
        <taxon>Metazoa</taxon>
        <taxon>Ecdysozoa</taxon>
        <taxon>Arthropoda</taxon>
        <taxon>Crustacea</taxon>
        <taxon>Multicrustacea</taxon>
        <taxon>Malacostraca</taxon>
        <taxon>Eumalacostraca</taxon>
        <taxon>Eucarida</taxon>
        <taxon>Euphausiacea</taxon>
        <taxon>Euphausiidae</taxon>
        <taxon>Meganyctiphanes</taxon>
    </lineage>
</organism>
<dbReference type="GO" id="GO:0047617">
    <property type="term" value="F:fatty acyl-CoA hydrolase activity"/>
    <property type="evidence" value="ECO:0007669"/>
    <property type="project" value="TreeGrafter"/>
</dbReference>
<feature type="domain" description="BAAT/Acyl-CoA thioester hydrolase C-terminal" evidence="2">
    <location>
        <begin position="287"/>
        <end position="494"/>
    </location>
</feature>
<accession>A0AAV2R849</accession>
<dbReference type="Gene3D" id="3.40.50.1820">
    <property type="entry name" value="alpha/beta hydrolase"/>
    <property type="match status" value="1"/>
</dbReference>
<evidence type="ECO:0000313" key="4">
    <source>
        <dbReference type="Proteomes" id="UP001497623"/>
    </source>
</evidence>
<dbReference type="Pfam" id="PF08840">
    <property type="entry name" value="BAAT_C"/>
    <property type="match status" value="1"/>
</dbReference>
<name>A0AAV2R849_MEGNR</name>
<dbReference type="SUPFAM" id="SSF53474">
    <property type="entry name" value="alpha/beta-Hydrolases"/>
    <property type="match status" value="1"/>
</dbReference>
<dbReference type="PANTHER" id="PTHR10824">
    <property type="entry name" value="ACYL-COENZYME A THIOESTERASE-RELATED"/>
    <property type="match status" value="1"/>
</dbReference>